<gene>
    <name evidence="3" type="primary">ypdB_4</name>
    <name evidence="3" type="ORF">CLOSAC_43780</name>
</gene>
<sequence>MLKIESLYKKQKNNVINDLSINLKKGSSISIECSNEMSDLLVDLVLGKQLQMKGEIYLEDIKNLEYVKNGSTNIGIIPREDAFYERSTVEEYLKFFDSILCSKVDYRDIMIKFELLDIANVKIKKLNYSQRRMVSFARERLKQPKLLIFQEPILNIDREGTKIIVENIEELRSNGTAVLITSVLFKDTLMLGEKAYRLNDEGLLQLDNNIGQLNKDGGKIEEKKPTYEIEKIAAKLDERILLFDPKEIDYIESEQGISNLFIRGDKFPCNLSLTNLEERLKYFGFFRCHRSYLVNLQKVREVITWTRNSYSLSLDDKVKSSIPLAKGRLEELRAILKL</sequence>
<dbReference type="STRING" id="169679.CSACC_10030"/>
<dbReference type="PANTHER" id="PTHR43038:SF3">
    <property type="entry name" value="ABC TRANSPORTER G FAMILY MEMBER 20 ISOFORM X1"/>
    <property type="match status" value="1"/>
</dbReference>
<feature type="domain" description="HTH LytTR-type" evidence="2">
    <location>
        <begin position="232"/>
        <end position="338"/>
    </location>
</feature>
<dbReference type="EMBL" id="LZYZ01000010">
    <property type="protein sequence ID" value="OOM06458.1"/>
    <property type="molecule type" value="Genomic_DNA"/>
</dbReference>
<comment type="caution">
    <text evidence="3">The sequence shown here is derived from an EMBL/GenBank/DDBJ whole genome shotgun (WGS) entry which is preliminary data.</text>
</comment>
<evidence type="ECO:0000313" key="3">
    <source>
        <dbReference type="EMBL" id="OOM06458.1"/>
    </source>
</evidence>
<dbReference type="GO" id="GO:0005524">
    <property type="term" value="F:ATP binding"/>
    <property type="evidence" value="ECO:0007669"/>
    <property type="project" value="InterPro"/>
</dbReference>
<dbReference type="InterPro" id="IPR027417">
    <property type="entry name" value="P-loop_NTPase"/>
</dbReference>
<dbReference type="PROSITE" id="PS50893">
    <property type="entry name" value="ABC_TRANSPORTER_2"/>
    <property type="match status" value="1"/>
</dbReference>
<dbReference type="Proteomes" id="UP000191154">
    <property type="component" value="Unassembled WGS sequence"/>
</dbReference>
<organism evidence="3 4">
    <name type="scientific">Clostridium saccharobutylicum</name>
    <dbReference type="NCBI Taxonomy" id="169679"/>
    <lineage>
        <taxon>Bacteria</taxon>
        <taxon>Bacillati</taxon>
        <taxon>Bacillota</taxon>
        <taxon>Clostridia</taxon>
        <taxon>Eubacteriales</taxon>
        <taxon>Clostridiaceae</taxon>
        <taxon>Clostridium</taxon>
    </lineage>
</organism>
<dbReference type="InterPro" id="IPR003439">
    <property type="entry name" value="ABC_transporter-like_ATP-bd"/>
</dbReference>
<name>A0A1S8MQL5_CLOSA</name>
<proteinExistence type="predicted"/>
<feature type="domain" description="ABC transporter" evidence="1">
    <location>
        <begin position="2"/>
        <end position="225"/>
    </location>
</feature>
<dbReference type="Pfam" id="PF00005">
    <property type="entry name" value="ABC_tran"/>
    <property type="match status" value="1"/>
</dbReference>
<reference evidence="3 4" key="1">
    <citation type="submission" date="2016-05" db="EMBL/GenBank/DDBJ databases">
        <title>Microbial solvent formation.</title>
        <authorList>
            <person name="Poehlein A."/>
            <person name="Montoya Solano J.D."/>
            <person name="Flitsch S."/>
            <person name="Krabben P."/>
            <person name="Duerre P."/>
            <person name="Daniel R."/>
        </authorList>
    </citation>
    <scope>NUCLEOTIDE SEQUENCE [LARGE SCALE GENOMIC DNA]</scope>
    <source>
        <strain evidence="3 4">L1-8</strain>
    </source>
</reference>
<evidence type="ECO:0000313" key="4">
    <source>
        <dbReference type="Proteomes" id="UP000191154"/>
    </source>
</evidence>
<dbReference type="Pfam" id="PF04397">
    <property type="entry name" value="LytTR"/>
    <property type="match status" value="1"/>
</dbReference>
<dbReference type="GO" id="GO:0016887">
    <property type="term" value="F:ATP hydrolysis activity"/>
    <property type="evidence" value="ECO:0007669"/>
    <property type="project" value="InterPro"/>
</dbReference>
<evidence type="ECO:0000259" key="2">
    <source>
        <dbReference type="PROSITE" id="PS50930"/>
    </source>
</evidence>
<dbReference type="PROSITE" id="PS50930">
    <property type="entry name" value="HTH_LYTTR"/>
    <property type="match status" value="1"/>
</dbReference>
<dbReference type="SMART" id="SM00850">
    <property type="entry name" value="LytTR"/>
    <property type="match status" value="1"/>
</dbReference>
<dbReference type="AlphaFoldDB" id="A0A1S8MQL5"/>
<dbReference type="GO" id="GO:0003677">
    <property type="term" value="F:DNA binding"/>
    <property type="evidence" value="ECO:0007669"/>
    <property type="project" value="InterPro"/>
</dbReference>
<dbReference type="InterPro" id="IPR007492">
    <property type="entry name" value="LytTR_DNA-bd_dom"/>
</dbReference>
<dbReference type="SUPFAM" id="SSF52540">
    <property type="entry name" value="P-loop containing nucleoside triphosphate hydrolases"/>
    <property type="match status" value="1"/>
</dbReference>
<dbReference type="InterPro" id="IPR012046">
    <property type="entry name" value="LytTR_ABC"/>
</dbReference>
<evidence type="ECO:0000259" key="1">
    <source>
        <dbReference type="PROSITE" id="PS50893"/>
    </source>
</evidence>
<dbReference type="Gene3D" id="2.40.50.1020">
    <property type="entry name" value="LytTr DNA-binding domain"/>
    <property type="match status" value="1"/>
</dbReference>
<dbReference type="PANTHER" id="PTHR43038">
    <property type="entry name" value="ATP-BINDING CASSETTE, SUB-FAMILY H, MEMBER 1"/>
    <property type="match status" value="1"/>
</dbReference>
<dbReference type="PIRSF" id="PIRSF036612">
    <property type="entry name" value="ABC_ATP_LytTR"/>
    <property type="match status" value="1"/>
</dbReference>
<dbReference type="Gene3D" id="3.40.50.300">
    <property type="entry name" value="P-loop containing nucleotide triphosphate hydrolases"/>
    <property type="match status" value="1"/>
</dbReference>
<protein>
    <submittedName>
        <fullName evidence="3">Transcriptional regulatory protein YpdB</fullName>
    </submittedName>
</protein>
<dbReference type="RefSeq" id="WP_077867353.1">
    <property type="nucleotide sequence ID" value="NZ_LZYZ01000010.1"/>
</dbReference>
<accession>A0A1S8MQL5</accession>